<dbReference type="EMBL" id="LSSK01000296">
    <property type="protein sequence ID" value="OMH83870.1"/>
    <property type="molecule type" value="Genomic_DNA"/>
</dbReference>
<organism evidence="2 3">
    <name type="scientific">Zancudomyces culisetae</name>
    <name type="common">Gut fungus</name>
    <name type="synonym">Smittium culisetae</name>
    <dbReference type="NCBI Taxonomy" id="1213189"/>
    <lineage>
        <taxon>Eukaryota</taxon>
        <taxon>Fungi</taxon>
        <taxon>Fungi incertae sedis</taxon>
        <taxon>Zoopagomycota</taxon>
        <taxon>Kickxellomycotina</taxon>
        <taxon>Harpellomycetes</taxon>
        <taxon>Harpellales</taxon>
        <taxon>Legeriomycetaceae</taxon>
        <taxon>Zancudomyces</taxon>
    </lineage>
</organism>
<protein>
    <submittedName>
        <fullName evidence="2">Uncharacterized protein</fullName>
    </submittedName>
</protein>
<dbReference type="Proteomes" id="UP000188320">
    <property type="component" value="Unassembled WGS sequence"/>
</dbReference>
<dbReference type="AlphaFoldDB" id="A0A1R1PSB5"/>
<evidence type="ECO:0000256" key="1">
    <source>
        <dbReference type="SAM" id="SignalP"/>
    </source>
</evidence>
<keyword evidence="3" id="KW-1185">Reference proteome</keyword>
<proteinExistence type="predicted"/>
<sequence length="198" mass="22556">MNGILTAVVLFASAILKVNAVVDDIFELASSRKISYDYRSYNSQNLLLKAIEQLTPFHRDTGILGYAKIKYEDEISVTPEFSPIFGIKRVCTDGVVQVIDSILWDFTTQKKYQGIPRYTCEFPIFEVENHENNGYPVVNESNYIQIELCITRTGYYINFALRSFGKQTDRTKPVLPNCAYSLFAPVREVKRDGPDVIS</sequence>
<gene>
    <name evidence="2" type="ORF">AX774_g2625</name>
</gene>
<comment type="caution">
    <text evidence="2">The sequence shown here is derived from an EMBL/GenBank/DDBJ whole genome shotgun (WGS) entry which is preliminary data.</text>
</comment>
<evidence type="ECO:0000313" key="2">
    <source>
        <dbReference type="EMBL" id="OMH83870.1"/>
    </source>
</evidence>
<accession>A0A1R1PSB5</accession>
<evidence type="ECO:0000313" key="3">
    <source>
        <dbReference type="Proteomes" id="UP000188320"/>
    </source>
</evidence>
<feature type="signal peptide" evidence="1">
    <location>
        <begin position="1"/>
        <end position="20"/>
    </location>
</feature>
<keyword evidence="1" id="KW-0732">Signal</keyword>
<feature type="chain" id="PRO_5012367731" evidence="1">
    <location>
        <begin position="21"/>
        <end position="198"/>
    </location>
</feature>
<reference evidence="3" key="1">
    <citation type="submission" date="2017-01" db="EMBL/GenBank/DDBJ databases">
        <authorList>
            <person name="Wang Y."/>
            <person name="White M."/>
            <person name="Kvist S."/>
            <person name="Moncalvo J.-M."/>
        </authorList>
    </citation>
    <scope>NUCLEOTIDE SEQUENCE [LARGE SCALE GENOMIC DNA]</scope>
    <source>
        <strain evidence="3">COL-18-3</strain>
    </source>
</reference>
<name>A0A1R1PSB5_ZANCU</name>